<evidence type="ECO:0000256" key="1">
    <source>
        <dbReference type="SAM" id="SignalP"/>
    </source>
</evidence>
<keyword evidence="1" id="KW-0732">Signal</keyword>
<proteinExistence type="predicted"/>
<name>A0A4Q1C5S2_9BACT</name>
<sequence>MTTHLFRRGLAAFAVCALASGLFAQAPKINFPDASPSVAITQRVGLTDIQINYNRPGAKGRKVYGGLVAYDHIWRTGANTATKVSFSTPVKLNGTTIPAGTYELFTIPGATQWTVIIHKNMSQWGAYTYDEKNDVARFQVVPVEMDDHVETLDISVNDIRDESATLNISWEKTRVPIAVTLDVKSTLVPQIEAVMAAGEQLPPNVYARAAMYYLENHLDLKKAAAWMDAALAAQPDAFYLVYRKALILEAMGDKAGAIATAQKSLEAAQKAPSPALRDEYVGLNQALIDRLQ</sequence>
<dbReference type="InterPro" id="IPR011990">
    <property type="entry name" value="TPR-like_helical_dom_sf"/>
</dbReference>
<protein>
    <submittedName>
        <fullName evidence="2">DUF2911 domain-containing protein</fullName>
    </submittedName>
</protein>
<dbReference type="SUPFAM" id="SSF48452">
    <property type="entry name" value="TPR-like"/>
    <property type="match status" value="1"/>
</dbReference>
<evidence type="ECO:0000313" key="2">
    <source>
        <dbReference type="EMBL" id="RXK53800.1"/>
    </source>
</evidence>
<keyword evidence="3" id="KW-1185">Reference proteome</keyword>
<gene>
    <name evidence="2" type="ORF">ESB00_19145</name>
</gene>
<organism evidence="2 3">
    <name type="scientific">Oleiharenicola lentus</name>
    <dbReference type="NCBI Taxonomy" id="2508720"/>
    <lineage>
        <taxon>Bacteria</taxon>
        <taxon>Pseudomonadati</taxon>
        <taxon>Verrucomicrobiota</taxon>
        <taxon>Opitutia</taxon>
        <taxon>Opitutales</taxon>
        <taxon>Opitutaceae</taxon>
        <taxon>Oleiharenicola</taxon>
    </lineage>
</organism>
<dbReference type="Gene3D" id="1.25.40.10">
    <property type="entry name" value="Tetratricopeptide repeat domain"/>
    <property type="match status" value="1"/>
</dbReference>
<dbReference type="EMBL" id="SDHX01000002">
    <property type="protein sequence ID" value="RXK53800.1"/>
    <property type="molecule type" value="Genomic_DNA"/>
</dbReference>
<feature type="signal peptide" evidence="1">
    <location>
        <begin position="1"/>
        <end position="24"/>
    </location>
</feature>
<dbReference type="Pfam" id="PF11138">
    <property type="entry name" value="DUF2911"/>
    <property type="match status" value="1"/>
</dbReference>
<dbReference type="InterPro" id="IPR021314">
    <property type="entry name" value="DUF2911"/>
</dbReference>
<evidence type="ECO:0000313" key="3">
    <source>
        <dbReference type="Proteomes" id="UP000290218"/>
    </source>
</evidence>
<dbReference type="Proteomes" id="UP000290218">
    <property type="component" value="Unassembled WGS sequence"/>
</dbReference>
<dbReference type="OrthoDB" id="187854at2"/>
<feature type="chain" id="PRO_5020389947" evidence="1">
    <location>
        <begin position="25"/>
        <end position="292"/>
    </location>
</feature>
<dbReference type="AlphaFoldDB" id="A0A4Q1C5S2"/>
<accession>A0A4Q1C5S2</accession>
<dbReference type="RefSeq" id="WP_129049832.1">
    <property type="nucleotide sequence ID" value="NZ_SDHX01000002.1"/>
</dbReference>
<reference evidence="2 3" key="1">
    <citation type="submission" date="2019-01" db="EMBL/GenBank/DDBJ databases">
        <title>Lacunisphaera sp. strain TWA-58.</title>
        <authorList>
            <person name="Chen W.-M."/>
        </authorList>
    </citation>
    <scope>NUCLEOTIDE SEQUENCE [LARGE SCALE GENOMIC DNA]</scope>
    <source>
        <strain evidence="2 3">TWA-58</strain>
    </source>
</reference>
<comment type="caution">
    <text evidence="2">The sequence shown here is derived from an EMBL/GenBank/DDBJ whole genome shotgun (WGS) entry which is preliminary data.</text>
</comment>